<evidence type="ECO:0000313" key="5">
    <source>
        <dbReference type="Proteomes" id="UP000623608"/>
    </source>
</evidence>
<feature type="transmembrane region" description="Helical" evidence="2">
    <location>
        <begin position="61"/>
        <end position="78"/>
    </location>
</feature>
<dbReference type="SUPFAM" id="SSF81324">
    <property type="entry name" value="Voltage-gated potassium channels"/>
    <property type="match status" value="1"/>
</dbReference>
<keyword evidence="2" id="KW-1133">Transmembrane helix</keyword>
<feature type="region of interest" description="Disordered" evidence="1">
    <location>
        <begin position="219"/>
        <end position="240"/>
    </location>
</feature>
<feature type="domain" description="Potassium channel" evidence="3">
    <location>
        <begin position="139"/>
        <end position="207"/>
    </location>
</feature>
<dbReference type="RefSeq" id="WP_203808925.1">
    <property type="nucleotide sequence ID" value="NZ_BOMY01000033.1"/>
</dbReference>
<accession>A0A919NNR4</accession>
<keyword evidence="2" id="KW-0472">Membrane</keyword>
<dbReference type="Proteomes" id="UP000623608">
    <property type="component" value="Unassembled WGS sequence"/>
</dbReference>
<evidence type="ECO:0000259" key="3">
    <source>
        <dbReference type="Pfam" id="PF07885"/>
    </source>
</evidence>
<dbReference type="EMBL" id="BOMY01000033">
    <property type="protein sequence ID" value="GIF21893.1"/>
    <property type="molecule type" value="Genomic_DNA"/>
</dbReference>
<dbReference type="InterPro" id="IPR013099">
    <property type="entry name" value="K_chnl_dom"/>
</dbReference>
<organism evidence="4 5">
    <name type="scientific">Paractinoplanes tereljensis</name>
    <dbReference type="NCBI Taxonomy" id="571912"/>
    <lineage>
        <taxon>Bacteria</taxon>
        <taxon>Bacillati</taxon>
        <taxon>Actinomycetota</taxon>
        <taxon>Actinomycetes</taxon>
        <taxon>Micromonosporales</taxon>
        <taxon>Micromonosporaceae</taxon>
        <taxon>Paractinoplanes</taxon>
    </lineage>
</organism>
<dbReference type="AlphaFoldDB" id="A0A919NNR4"/>
<feature type="transmembrane region" description="Helical" evidence="2">
    <location>
        <begin position="117"/>
        <end position="136"/>
    </location>
</feature>
<dbReference type="Gene3D" id="1.10.287.70">
    <property type="match status" value="1"/>
</dbReference>
<keyword evidence="5" id="KW-1185">Reference proteome</keyword>
<gene>
    <name evidence="4" type="ORF">Ate02nite_46230</name>
</gene>
<name>A0A919NNR4_9ACTN</name>
<proteinExistence type="predicted"/>
<dbReference type="Pfam" id="PF07885">
    <property type="entry name" value="Ion_trans_2"/>
    <property type="match status" value="1"/>
</dbReference>
<keyword evidence="2" id="KW-0812">Transmembrane</keyword>
<evidence type="ECO:0000256" key="1">
    <source>
        <dbReference type="SAM" id="MobiDB-lite"/>
    </source>
</evidence>
<feature type="transmembrane region" description="Helical" evidence="2">
    <location>
        <begin position="84"/>
        <end position="105"/>
    </location>
</feature>
<sequence length="240" mass="25616">MRVSPWSPDSYGPAILLIAATYVIGTTAADRWSVSLLLFAQIGTVFYALRVSRARPAVRLGAALVFLLAVLAAVWNLFAHGRTLVGITFLAGTLLYLLAPLSILGDLGRRLDVDRELLMGALSTYLMLGMAFAFAYKCVAAFQAGPFFGDHGDGTLADALFYSFVTLTTTGYGDLVPAGQPGRTFAVLEALLGQLFLVTAVAKVVNVWSPRGWRNFHSPGMAPADPAPTSVVPTDRSSEE</sequence>
<protein>
    <recommendedName>
        <fullName evidence="3">Potassium channel domain-containing protein</fullName>
    </recommendedName>
</protein>
<reference evidence="4" key="1">
    <citation type="submission" date="2021-01" db="EMBL/GenBank/DDBJ databases">
        <title>Whole genome shotgun sequence of Actinoplanes tereljensis NBRC 105297.</title>
        <authorList>
            <person name="Komaki H."/>
            <person name="Tamura T."/>
        </authorList>
    </citation>
    <scope>NUCLEOTIDE SEQUENCE</scope>
    <source>
        <strain evidence="4">NBRC 105297</strain>
    </source>
</reference>
<evidence type="ECO:0000313" key="4">
    <source>
        <dbReference type="EMBL" id="GIF21893.1"/>
    </source>
</evidence>
<evidence type="ECO:0000256" key="2">
    <source>
        <dbReference type="SAM" id="Phobius"/>
    </source>
</evidence>
<comment type="caution">
    <text evidence="4">The sequence shown here is derived from an EMBL/GenBank/DDBJ whole genome shotgun (WGS) entry which is preliminary data.</text>
</comment>